<dbReference type="InterPro" id="IPR001828">
    <property type="entry name" value="ANF_lig-bd_rcpt"/>
</dbReference>
<evidence type="ECO:0000256" key="1">
    <source>
        <dbReference type="ARBA" id="ARBA00004370"/>
    </source>
</evidence>
<keyword evidence="2" id="KW-0812">Transmembrane</keyword>
<gene>
    <name evidence="7" type="ORF">MSPICULIGERA_LOCUS9896</name>
</gene>
<feature type="domain" description="Receptor ligand binding region" evidence="6">
    <location>
        <begin position="85"/>
        <end position="328"/>
    </location>
</feature>
<dbReference type="Proteomes" id="UP001177023">
    <property type="component" value="Unassembled WGS sequence"/>
</dbReference>
<organism evidence="7 8">
    <name type="scientific">Mesorhabditis spiculigera</name>
    <dbReference type="NCBI Taxonomy" id="96644"/>
    <lineage>
        <taxon>Eukaryota</taxon>
        <taxon>Metazoa</taxon>
        <taxon>Ecdysozoa</taxon>
        <taxon>Nematoda</taxon>
        <taxon>Chromadorea</taxon>
        <taxon>Rhabditida</taxon>
        <taxon>Rhabditina</taxon>
        <taxon>Rhabditomorpha</taxon>
        <taxon>Rhabditoidea</taxon>
        <taxon>Rhabditidae</taxon>
        <taxon>Mesorhabditinae</taxon>
        <taxon>Mesorhabditis</taxon>
    </lineage>
</organism>
<dbReference type="PANTHER" id="PTHR44755:SF8">
    <property type="entry name" value="RECEPTOR LIGAND BINDING REGION DOMAIN-CONTAINING PROTEIN"/>
    <property type="match status" value="1"/>
</dbReference>
<evidence type="ECO:0000256" key="3">
    <source>
        <dbReference type="ARBA" id="ARBA00022989"/>
    </source>
</evidence>
<dbReference type="GO" id="GO:0017046">
    <property type="term" value="F:peptide hormone binding"/>
    <property type="evidence" value="ECO:0007669"/>
    <property type="project" value="TreeGrafter"/>
</dbReference>
<comment type="caution">
    <text evidence="7">The sequence shown here is derived from an EMBL/GenBank/DDBJ whole genome shotgun (WGS) entry which is preliminary data.</text>
</comment>
<dbReference type="InterPro" id="IPR028082">
    <property type="entry name" value="Peripla_BP_I"/>
</dbReference>
<dbReference type="Gene3D" id="3.40.50.2300">
    <property type="match status" value="1"/>
</dbReference>
<accession>A0AA36CLV8</accession>
<evidence type="ECO:0000256" key="2">
    <source>
        <dbReference type="ARBA" id="ARBA00022692"/>
    </source>
</evidence>
<dbReference type="SUPFAM" id="SSF53822">
    <property type="entry name" value="Periplasmic binding protein-like I"/>
    <property type="match status" value="1"/>
</dbReference>
<evidence type="ECO:0000256" key="4">
    <source>
        <dbReference type="ARBA" id="ARBA00023136"/>
    </source>
</evidence>
<dbReference type="CDD" id="cd06352">
    <property type="entry name" value="PBP1_NPR_GC-like"/>
    <property type="match status" value="1"/>
</dbReference>
<protein>
    <recommendedName>
        <fullName evidence="6">Receptor ligand binding region domain-containing protein</fullName>
    </recommendedName>
</protein>
<name>A0AA36CLV8_9BILA</name>
<dbReference type="GO" id="GO:0007165">
    <property type="term" value="P:signal transduction"/>
    <property type="evidence" value="ECO:0007669"/>
    <property type="project" value="TreeGrafter"/>
</dbReference>
<reference evidence="7" key="1">
    <citation type="submission" date="2023-06" db="EMBL/GenBank/DDBJ databases">
        <authorList>
            <person name="Delattre M."/>
        </authorList>
    </citation>
    <scope>NUCLEOTIDE SEQUENCE</scope>
    <source>
        <strain evidence="7">AF72</strain>
    </source>
</reference>
<comment type="subcellular location">
    <subcellularLocation>
        <location evidence="1">Membrane</location>
    </subcellularLocation>
</comment>
<keyword evidence="3" id="KW-1133">Transmembrane helix</keyword>
<keyword evidence="8" id="KW-1185">Reference proteome</keyword>
<evidence type="ECO:0000256" key="5">
    <source>
        <dbReference type="SAM" id="SignalP"/>
    </source>
</evidence>
<dbReference type="GO" id="GO:0038023">
    <property type="term" value="F:signaling receptor activity"/>
    <property type="evidence" value="ECO:0007669"/>
    <property type="project" value="TreeGrafter"/>
</dbReference>
<keyword evidence="5" id="KW-0732">Signal</keyword>
<dbReference type="GO" id="GO:0016020">
    <property type="term" value="C:membrane"/>
    <property type="evidence" value="ECO:0007669"/>
    <property type="project" value="UniProtKB-SubCell"/>
</dbReference>
<feature type="chain" id="PRO_5041382117" description="Receptor ligand binding region domain-containing protein" evidence="5">
    <location>
        <begin position="20"/>
        <end position="358"/>
    </location>
</feature>
<dbReference type="Pfam" id="PF01094">
    <property type="entry name" value="ANF_receptor"/>
    <property type="match status" value="1"/>
</dbReference>
<evidence type="ECO:0000313" key="8">
    <source>
        <dbReference type="Proteomes" id="UP001177023"/>
    </source>
</evidence>
<evidence type="ECO:0000259" key="6">
    <source>
        <dbReference type="Pfam" id="PF01094"/>
    </source>
</evidence>
<evidence type="ECO:0000313" key="7">
    <source>
        <dbReference type="EMBL" id="CAJ0571492.1"/>
    </source>
</evidence>
<dbReference type="EMBL" id="CATQJA010002568">
    <property type="protein sequence ID" value="CAJ0571492.1"/>
    <property type="molecule type" value="Genomic_DNA"/>
</dbReference>
<feature type="signal peptide" evidence="5">
    <location>
        <begin position="1"/>
        <end position="19"/>
    </location>
</feature>
<dbReference type="AlphaFoldDB" id="A0AA36CLV8"/>
<proteinExistence type="predicted"/>
<dbReference type="PANTHER" id="PTHR44755">
    <property type="entry name" value="NATRIURETIC PEPTIDE RECEPTOR 3-RELATED"/>
    <property type="match status" value="1"/>
</dbReference>
<feature type="non-terminal residue" evidence="7">
    <location>
        <position position="358"/>
    </location>
</feature>
<dbReference type="InterPro" id="IPR052612">
    <property type="entry name" value="ANP_Clearance_Receptor"/>
</dbReference>
<keyword evidence="4" id="KW-0472">Membrane</keyword>
<sequence>MMLFLLVFDLLVFVERGHAGGVLEAASAEQNATRLARDEAGNSTNYATFDPNVKMELNSDGRIVIKIAHLGAVGVMPNDDKIVEVAREQLIDEGILGDDIAFEFVSRATCSEAYEGVAVAAEMFHVQKARAFIGPYCATELESVAKMATFWNIPLISYGSTSSGMSDKAIYKTLARISSKNTEAISEATAALLRHYNWTRIAIASNTGSMAYERVAVFEDVLHRHGVSVVKKVLFDENGDANQMIGSGLLEELANSARVVICLFSSTRELSKEFMQATYTLGMNNAEWAYILPWIQSGPKDTSPWIGADGEMLQRVKDHYANAIIVDDVNGFDDSVVENFLQRIERHNIKREDLDVVE</sequence>